<dbReference type="InterPro" id="IPR013328">
    <property type="entry name" value="6PGD_dom2"/>
</dbReference>
<dbReference type="InterPro" id="IPR008927">
    <property type="entry name" value="6-PGluconate_DH-like_C_sf"/>
</dbReference>
<comment type="caution">
    <text evidence="7">The sequence shown here is derived from an EMBL/GenBank/DDBJ whole genome shotgun (WGS) entry which is preliminary data.</text>
</comment>
<accession>K6PLZ8</accession>
<dbReference type="InterPro" id="IPR036291">
    <property type="entry name" value="NAD(P)-bd_dom_sf"/>
</dbReference>
<comment type="similarity">
    <text evidence="1">Belongs to the ketopantoate reductase family.</text>
</comment>
<evidence type="ECO:0000259" key="5">
    <source>
        <dbReference type="Pfam" id="PF02558"/>
    </source>
</evidence>
<dbReference type="InterPro" id="IPR013332">
    <property type="entry name" value="KPR_N"/>
</dbReference>
<dbReference type="GO" id="GO:0050661">
    <property type="term" value="F:NADP binding"/>
    <property type="evidence" value="ECO:0007669"/>
    <property type="project" value="TreeGrafter"/>
</dbReference>
<dbReference type="Pfam" id="PF02558">
    <property type="entry name" value="ApbA"/>
    <property type="match status" value="1"/>
</dbReference>
<reference evidence="7" key="1">
    <citation type="submission" date="2010-10" db="EMBL/GenBank/DDBJ databases">
        <authorList>
            <consortium name="US DOE Joint Genome Institute (JGI-PGF)"/>
            <person name="Lucas S."/>
            <person name="Copeland A."/>
            <person name="Lapidus A."/>
            <person name="Bruce D."/>
            <person name="Goodwin L."/>
            <person name="Pitluck S."/>
            <person name="Kyrpides N."/>
            <person name="Mavromatis K."/>
            <person name="Detter J.C."/>
            <person name="Han C."/>
            <person name="Land M."/>
            <person name="Hauser L."/>
            <person name="Markowitz V."/>
            <person name="Cheng J.-F."/>
            <person name="Hugenholtz P."/>
            <person name="Woyke T."/>
            <person name="Wu D."/>
            <person name="Pukall R."/>
            <person name="Wahrenburg C."/>
            <person name="Brambilla E."/>
            <person name="Klenk H.-P."/>
            <person name="Eisen J.A."/>
        </authorList>
    </citation>
    <scope>NUCLEOTIDE SEQUENCE [LARGE SCALE GENOMIC DNA]</scope>
    <source>
        <strain evidence="7">DSM 13965</strain>
    </source>
</reference>
<dbReference type="Gene3D" id="3.40.50.720">
    <property type="entry name" value="NAD(P)-binding Rossmann-like Domain"/>
    <property type="match status" value="2"/>
</dbReference>
<evidence type="ECO:0000256" key="3">
    <source>
        <dbReference type="ARBA" id="ARBA00023002"/>
    </source>
</evidence>
<organism evidence="7 8">
    <name type="scientific">Thermaerobacter subterraneus DSM 13965</name>
    <dbReference type="NCBI Taxonomy" id="867903"/>
    <lineage>
        <taxon>Bacteria</taxon>
        <taxon>Bacillati</taxon>
        <taxon>Bacillota</taxon>
        <taxon>Clostridia</taxon>
        <taxon>Eubacteriales</taxon>
        <taxon>Clostridiales Family XVII. Incertae Sedis</taxon>
        <taxon>Thermaerobacter</taxon>
    </lineage>
</organism>
<dbReference type="PANTHER" id="PTHR43765:SF2">
    <property type="entry name" value="2-DEHYDROPANTOATE 2-REDUCTASE"/>
    <property type="match status" value="1"/>
</dbReference>
<keyword evidence="8" id="KW-1185">Reference proteome</keyword>
<dbReference type="Gene3D" id="1.10.1040.10">
    <property type="entry name" value="N-(1-d-carboxylethyl)-l-norvaline Dehydrogenase, domain 2"/>
    <property type="match status" value="1"/>
</dbReference>
<reference evidence="7" key="2">
    <citation type="submission" date="2012-10" db="EMBL/GenBank/DDBJ databases">
        <title>Improved high-quality draft of Thermaerobacter subterraneus C21, DSM 13965.</title>
        <authorList>
            <consortium name="DOE Joint Genome Institute"/>
            <person name="Eisen J."/>
            <person name="Huntemann M."/>
            <person name="Wei C.-L."/>
            <person name="Han J."/>
            <person name="Detter J.C."/>
            <person name="Han C."/>
            <person name="Tapia R."/>
            <person name="Chen A."/>
            <person name="Kyrpides N."/>
            <person name="Mavromatis K."/>
            <person name="Markowitz V."/>
            <person name="Szeto E."/>
            <person name="Ivanova N."/>
            <person name="Mikhailova N."/>
            <person name="Ovchinnikova G."/>
            <person name="Pagani I."/>
            <person name="Pati A."/>
            <person name="Goodwin L."/>
            <person name="Nordberg H.P."/>
            <person name="Cantor M.N."/>
            <person name="Hua S.X."/>
            <person name="Woyke T."/>
            <person name="Eisen J."/>
            <person name="Klenk H.-P."/>
        </authorList>
    </citation>
    <scope>NUCLEOTIDE SEQUENCE [LARGE SCALE GENOMIC DNA]</scope>
    <source>
        <strain evidence="7">DSM 13965</strain>
    </source>
</reference>
<proteinExistence type="inferred from homology"/>
<name>K6PLZ8_9FIRM</name>
<dbReference type="GO" id="GO:0008677">
    <property type="term" value="F:2-dehydropantoate 2-reductase activity"/>
    <property type="evidence" value="ECO:0007669"/>
    <property type="project" value="TreeGrafter"/>
</dbReference>
<dbReference type="InterPro" id="IPR013752">
    <property type="entry name" value="KPA_reductase"/>
</dbReference>
<dbReference type="InterPro" id="IPR050838">
    <property type="entry name" value="Ketopantoate_reductase"/>
</dbReference>
<dbReference type="OrthoDB" id="9800163at2"/>
<dbReference type="EMBL" id="AENY02000004">
    <property type="protein sequence ID" value="EKP93897.1"/>
    <property type="molecule type" value="Genomic_DNA"/>
</dbReference>
<feature type="region of interest" description="Disordered" evidence="4">
    <location>
        <begin position="45"/>
        <end position="71"/>
    </location>
</feature>
<dbReference type="HOGENOM" id="CLU_031468_0_0_9"/>
<dbReference type="eggNOG" id="COG1893">
    <property type="taxonomic scope" value="Bacteria"/>
</dbReference>
<gene>
    <name evidence="7" type="ORF">ThesuDRAFT_00141</name>
</gene>
<feature type="compositionally biased region" description="Gly residues" evidence="4">
    <location>
        <begin position="59"/>
        <end position="69"/>
    </location>
</feature>
<dbReference type="STRING" id="867903.ThesuDRAFT_00141"/>
<dbReference type="Pfam" id="PF08546">
    <property type="entry name" value="ApbA_C"/>
    <property type="match status" value="1"/>
</dbReference>
<feature type="domain" description="Ketopantoate reductase C-terminal" evidence="6">
    <location>
        <begin position="230"/>
        <end position="368"/>
    </location>
</feature>
<feature type="domain" description="Ketopantoate reductase N-terminal" evidence="5">
    <location>
        <begin position="3"/>
        <end position="173"/>
    </location>
</feature>
<dbReference type="PANTHER" id="PTHR43765">
    <property type="entry name" value="2-DEHYDROPANTOATE 2-REDUCTASE-RELATED"/>
    <property type="match status" value="1"/>
</dbReference>
<dbReference type="SUPFAM" id="SSF48179">
    <property type="entry name" value="6-phosphogluconate dehydrogenase C-terminal domain-like"/>
    <property type="match status" value="1"/>
</dbReference>
<sequence>MRVVVAGAGAIGCLLGGLLAAGGHEVILVGRPDRLEAVARHGLVLDPLPGSPGNPPGPGAGAGRDGPGMAGVAPGAGPWPVAVVPSVWEAARGPAPDAVLVTVKMPALPQVLAQVAAAWPPAASSRPPRVVTFQNGIGAEEQAARLLGAGRVIAGTVTLSAALEGHRVHIYNARRGGIGLAPVPAPAARRPAGPAAGGPDREAILACRALAARWQATLPVPVITARDAATLKWSKLLLNLVGNAVGALLQWDVDRVFRHPLAAAVEVRSLREAVAVARRAAPRLVDLPGYPVRSFARCVQWLPPPLFRTVVGPRAAGGRGGKLPSVALDVAAGRHPTEIQALHGAVARTAASWGGEAPLCAALARLVDRAAADPAERARFRDRPDQLLAALRQEGAWPA</sequence>
<evidence type="ECO:0000256" key="1">
    <source>
        <dbReference type="ARBA" id="ARBA00007870"/>
    </source>
</evidence>
<evidence type="ECO:0000259" key="6">
    <source>
        <dbReference type="Pfam" id="PF08546"/>
    </source>
</evidence>
<keyword evidence="2" id="KW-0521">NADP</keyword>
<dbReference type="AlphaFoldDB" id="K6PLZ8"/>
<dbReference type="GO" id="GO:0005737">
    <property type="term" value="C:cytoplasm"/>
    <property type="evidence" value="ECO:0007669"/>
    <property type="project" value="TreeGrafter"/>
</dbReference>
<evidence type="ECO:0000313" key="8">
    <source>
        <dbReference type="Proteomes" id="UP000005710"/>
    </source>
</evidence>
<evidence type="ECO:0000313" key="7">
    <source>
        <dbReference type="EMBL" id="EKP93897.1"/>
    </source>
</evidence>
<dbReference type="Proteomes" id="UP000005710">
    <property type="component" value="Unassembled WGS sequence"/>
</dbReference>
<protein>
    <submittedName>
        <fullName evidence="7">Ketopantoate reductase</fullName>
    </submittedName>
</protein>
<dbReference type="SUPFAM" id="SSF51735">
    <property type="entry name" value="NAD(P)-binding Rossmann-fold domains"/>
    <property type="match status" value="1"/>
</dbReference>
<evidence type="ECO:0000256" key="2">
    <source>
        <dbReference type="ARBA" id="ARBA00022857"/>
    </source>
</evidence>
<feature type="compositionally biased region" description="Pro residues" evidence="4">
    <location>
        <begin position="49"/>
        <end position="58"/>
    </location>
</feature>
<evidence type="ECO:0000256" key="4">
    <source>
        <dbReference type="SAM" id="MobiDB-lite"/>
    </source>
</evidence>
<dbReference type="RefSeq" id="WP_006904843.1">
    <property type="nucleotide sequence ID" value="NZ_JH976536.1"/>
</dbReference>
<keyword evidence="3" id="KW-0560">Oxidoreductase</keyword>